<feature type="compositionally biased region" description="Polar residues" evidence="1">
    <location>
        <begin position="453"/>
        <end position="470"/>
    </location>
</feature>
<feature type="compositionally biased region" description="Basic and acidic residues" evidence="1">
    <location>
        <begin position="850"/>
        <end position="865"/>
    </location>
</feature>
<reference evidence="2 3" key="1">
    <citation type="submission" date="2024-04" db="EMBL/GenBank/DDBJ databases">
        <title>Phyllosticta paracitricarpa is synonymous to the EU quarantine fungus P. citricarpa based on phylogenomic analyses.</title>
        <authorList>
            <consortium name="Lawrence Berkeley National Laboratory"/>
            <person name="Van Ingen-Buijs V.A."/>
            <person name="Van Westerhoven A.C."/>
            <person name="Haridas S."/>
            <person name="Skiadas P."/>
            <person name="Martin F."/>
            <person name="Groenewald J.Z."/>
            <person name="Crous P.W."/>
            <person name="Seidl M.F."/>
        </authorList>
    </citation>
    <scope>NUCLEOTIDE SEQUENCE [LARGE SCALE GENOMIC DNA]</scope>
    <source>
        <strain evidence="2 3">CBS 122670</strain>
    </source>
</reference>
<feature type="compositionally biased region" description="Low complexity" evidence="1">
    <location>
        <begin position="554"/>
        <end position="586"/>
    </location>
</feature>
<organism evidence="2 3">
    <name type="scientific">Phyllosticta citricarpa</name>
    <dbReference type="NCBI Taxonomy" id="55181"/>
    <lineage>
        <taxon>Eukaryota</taxon>
        <taxon>Fungi</taxon>
        <taxon>Dikarya</taxon>
        <taxon>Ascomycota</taxon>
        <taxon>Pezizomycotina</taxon>
        <taxon>Dothideomycetes</taxon>
        <taxon>Dothideomycetes incertae sedis</taxon>
        <taxon>Botryosphaeriales</taxon>
        <taxon>Phyllostictaceae</taxon>
        <taxon>Phyllosticta</taxon>
    </lineage>
</organism>
<feature type="compositionally biased region" description="Low complexity" evidence="1">
    <location>
        <begin position="1033"/>
        <end position="1048"/>
    </location>
</feature>
<feature type="compositionally biased region" description="Low complexity" evidence="1">
    <location>
        <begin position="975"/>
        <end position="989"/>
    </location>
</feature>
<feature type="compositionally biased region" description="Acidic residues" evidence="1">
    <location>
        <begin position="259"/>
        <end position="281"/>
    </location>
</feature>
<dbReference type="Proteomes" id="UP001365128">
    <property type="component" value="Unassembled WGS sequence"/>
</dbReference>
<feature type="compositionally biased region" description="Polar residues" evidence="1">
    <location>
        <begin position="680"/>
        <end position="690"/>
    </location>
</feature>
<evidence type="ECO:0000256" key="1">
    <source>
        <dbReference type="SAM" id="MobiDB-lite"/>
    </source>
</evidence>
<comment type="caution">
    <text evidence="2">The sequence shown here is derived from an EMBL/GenBank/DDBJ whole genome shotgun (WGS) entry which is preliminary data.</text>
</comment>
<feature type="compositionally biased region" description="Low complexity" evidence="1">
    <location>
        <begin position="26"/>
        <end position="36"/>
    </location>
</feature>
<feature type="region of interest" description="Disordered" evidence="1">
    <location>
        <begin position="521"/>
        <end position="1081"/>
    </location>
</feature>
<protein>
    <submittedName>
        <fullName evidence="2">Uncharacterized protein</fullName>
    </submittedName>
</protein>
<feature type="compositionally biased region" description="Low complexity" evidence="1">
    <location>
        <begin position="997"/>
        <end position="1012"/>
    </location>
</feature>
<feature type="compositionally biased region" description="Polar residues" evidence="1">
    <location>
        <begin position="432"/>
        <end position="443"/>
    </location>
</feature>
<feature type="region of interest" description="Disordered" evidence="1">
    <location>
        <begin position="1117"/>
        <end position="1173"/>
    </location>
</feature>
<feature type="compositionally biased region" description="Polar residues" evidence="1">
    <location>
        <begin position="965"/>
        <end position="974"/>
    </location>
</feature>
<proteinExistence type="predicted"/>
<feature type="region of interest" description="Disordered" evidence="1">
    <location>
        <begin position="432"/>
        <end position="503"/>
    </location>
</feature>
<name>A0ABR1MQT7_9PEZI</name>
<feature type="compositionally biased region" description="Pro residues" evidence="1">
    <location>
        <begin position="694"/>
        <end position="704"/>
    </location>
</feature>
<feature type="compositionally biased region" description="Polar residues" evidence="1">
    <location>
        <begin position="249"/>
        <end position="258"/>
    </location>
</feature>
<feature type="compositionally biased region" description="Basic and acidic residues" evidence="1">
    <location>
        <begin position="211"/>
        <end position="248"/>
    </location>
</feature>
<feature type="compositionally biased region" description="Polar residues" evidence="1">
    <location>
        <begin position="478"/>
        <end position="496"/>
    </location>
</feature>
<feature type="compositionally biased region" description="Basic and acidic residues" evidence="1">
    <location>
        <begin position="806"/>
        <end position="821"/>
    </location>
</feature>
<accession>A0ABR1MQT7</accession>
<gene>
    <name evidence="2" type="ORF">IWX46DRAFT_132026</name>
</gene>
<feature type="compositionally biased region" description="Basic and acidic residues" evidence="1">
    <location>
        <begin position="79"/>
        <end position="89"/>
    </location>
</feature>
<feature type="region of interest" description="Disordered" evidence="1">
    <location>
        <begin position="1"/>
        <end position="41"/>
    </location>
</feature>
<evidence type="ECO:0000313" key="2">
    <source>
        <dbReference type="EMBL" id="KAK7555563.1"/>
    </source>
</evidence>
<feature type="region of interest" description="Disordered" evidence="1">
    <location>
        <begin position="74"/>
        <end position="315"/>
    </location>
</feature>
<evidence type="ECO:0000313" key="3">
    <source>
        <dbReference type="Proteomes" id="UP001365128"/>
    </source>
</evidence>
<keyword evidence="3" id="KW-1185">Reference proteome</keyword>
<feature type="compositionally biased region" description="Polar residues" evidence="1">
    <location>
        <begin position="780"/>
        <end position="796"/>
    </location>
</feature>
<dbReference type="EMBL" id="JBBPDW010000002">
    <property type="protein sequence ID" value="KAK7555563.1"/>
    <property type="molecule type" value="Genomic_DNA"/>
</dbReference>
<sequence length="1196" mass="128392">MDDWGDPWADAVNNPKHIEPLESVATTTRNSTSTSTPVLGGFFENESVWDTAKEADAWANATRDEPHAADLVAVGKVASENDKTEEPEKPSASAKVEESGALQPSIWDQPKNAPEEITDKPAETLSTDFTPPREAEGESGTATPSPAKPSPHGVDPSDSESTVRPGSAGTAASEAVPGDDAQPRQSQDLESRASTRRSASPSDDSHDEESSESRTSFEDDNRLKGASEPEAPKSGRPREDVEDPKDQKSSVLSVSNQEVVEDNLEEEDFGDFGDFEEEFEQAPEAGSKADASPEKTVTPPPAAAKTSSVSDRGQKLSLKPDLTVIDKLFPVQVKVDKGKEIPYGPISSTSARKSWYRVTRRETLRKFESGNDGNSYVRVGWQESGTRSEVTKIVARWTTEDRINGRTLLGGKPGAVFGWDYPVSPASTILSHKRNASASTPKMTSFDAEVKQRPQSFQVPPTSQQFNPSALSGAAFGWNSSQTSLSAPPSKTSLEQQGKPESLEQKDDFNGVLNWASADTALSAPPHKPSFEKEMEDDSSLIVGSATSGWNALSSSPPASFSKPSFESKNSHEASASEADAGSSMSWGPTKSATLPPAPLEKKEDSKPAAKRKSPFGWKLPQRTYSAPPPKAAATPKQETPENPWASSPPSPRPEAKPVAEPAPVPDFAQMKKKGKRLSSLAQGNASILLSPSPSEPPATPKPQRPGHFRRISLGFLPKSKKETAHKRSVSSAAIPTVSRVKTEPARTGSAMDNPWDATVSQDWRDETAPDPEPEAENPWTQAPTVEKTMATNPWTEHTPWASLEDLSKTEQNEKPSKQKPDLSINVVEPAEPEYDDWVNSPVSSPGLKGPDEDPWRDSTQKQEPDSILPLDSTLSQPTTAAPPKPSTELPRIDTAIGNGGYEDDDWGDMESATVMSPSLAIPEPSSNPWQPTRNIPPLSIAPTPQPRRSQPVSPLVPESMRTAAISSPVGTKGSSWFSKTATSSSPSPLSQPPSALPLSPLNPLKSSSTPTESAELSIPKPSPTQPRIYPQSATTAAPTDDPWASADFSIFEKPSAVSTSPKGAAAHARTASTPQPPKPITFDAILQPSKTRTSPDAHATTFDQILAPSSEALELDEAERQKARKSAFGAQPRPLEEYEEFDAPSIPPPPMEPLAALDIGWGGDEWRGESEEGDFGDAVVRRFVGGLPDYGYMLR</sequence>
<feature type="compositionally biased region" description="Basic and acidic residues" evidence="1">
    <location>
        <begin position="113"/>
        <end position="122"/>
    </location>
</feature>
<feature type="compositionally biased region" description="Polar residues" evidence="1">
    <location>
        <begin position="925"/>
        <end position="934"/>
    </location>
</feature>